<organism evidence="2 3">
    <name type="scientific">Inquilinus limosus MP06</name>
    <dbReference type="NCBI Taxonomy" id="1398085"/>
    <lineage>
        <taxon>Bacteria</taxon>
        <taxon>Pseudomonadati</taxon>
        <taxon>Pseudomonadota</taxon>
        <taxon>Alphaproteobacteria</taxon>
        <taxon>Rhodospirillales</taxon>
        <taxon>Rhodospirillaceae</taxon>
        <taxon>Inquilinus</taxon>
    </lineage>
</organism>
<reference evidence="2 3" key="1">
    <citation type="submission" date="2014-01" db="EMBL/GenBank/DDBJ databases">
        <title>Genome sequence determination for a cystic fibrosis isolate, Inquilinus limosus.</title>
        <authorList>
            <person name="Pino M."/>
            <person name="Di Conza J."/>
            <person name="Gutkind G."/>
        </authorList>
    </citation>
    <scope>NUCLEOTIDE SEQUENCE [LARGE SCALE GENOMIC DNA]</scope>
    <source>
        <strain evidence="2 3">MP06</strain>
    </source>
</reference>
<gene>
    <name evidence="2" type="ORF">P409_00390</name>
</gene>
<accession>A0A0A0DDD5</accession>
<dbReference type="EMBL" id="JANX01000001">
    <property type="protein sequence ID" value="KGM36139.1"/>
    <property type="molecule type" value="Genomic_DNA"/>
</dbReference>
<feature type="domain" description="Phage terminase large subunit GpA ATPase" evidence="1">
    <location>
        <begin position="47"/>
        <end position="267"/>
    </location>
</feature>
<evidence type="ECO:0000313" key="2">
    <source>
        <dbReference type="EMBL" id="KGM36139.1"/>
    </source>
</evidence>
<dbReference type="GO" id="GO:0016887">
    <property type="term" value="F:ATP hydrolysis activity"/>
    <property type="evidence" value="ECO:0007669"/>
    <property type="project" value="InterPro"/>
</dbReference>
<name>A0A0A0DDD5_9PROT</name>
<evidence type="ECO:0000313" key="3">
    <source>
        <dbReference type="Proteomes" id="UP000029995"/>
    </source>
</evidence>
<evidence type="ECO:0000259" key="1">
    <source>
        <dbReference type="Pfam" id="PF05876"/>
    </source>
</evidence>
<dbReference type="Proteomes" id="UP000029995">
    <property type="component" value="Unassembled WGS sequence"/>
</dbReference>
<comment type="caution">
    <text evidence="2">The sequence shown here is derived from an EMBL/GenBank/DDBJ whole genome shotgun (WGS) entry which is preliminary data.</text>
</comment>
<dbReference type="InterPro" id="IPR046453">
    <property type="entry name" value="GpA_ATPase"/>
</dbReference>
<dbReference type="AlphaFoldDB" id="A0A0A0DDD5"/>
<dbReference type="Pfam" id="PF05876">
    <property type="entry name" value="GpA_ATPase"/>
    <property type="match status" value="1"/>
</dbReference>
<proteinExistence type="predicted"/>
<dbReference type="RefSeq" id="WP_034830513.1">
    <property type="nucleotide sequence ID" value="NZ_JANX01000001.1"/>
</dbReference>
<sequence>MSFGTDFQSDFRSRFTLDSAAVSMTDWVEKNTTIKGRPFSIKGYEFQRAILDDMHPNLDVIKCSQVGLTEVQIRKMLGFLVRNQGLSALFTLPEEKLYKRVSQTRVKPIVDADAIFNREHDQGAVRSMNIMQFGRSFLYLTGCTEADATSTSADAIFNDEVDLSPQDMLVLFNSRLQNSIHRISQRFSTPTFPGFGIDLSYQASDQLHYMVRCSRCNHWSWPQFNRDFCLIPGLSDNIEKLSDITQSIADEIDIMESYIWCPKCHRALDLTDPSFRQWVAKHPSRKHARGYYVTPFSTGKLDLPYILGQLLKYRQRDYLRGFFNTVLGETYSDGNIRLEEEVIRACFRDEQPGVPDVGPDVPVSIGIDMGLVAHVTLATGPVEQLEVFRFEAVPVQELPDFVRALCKQYNIVAGGIDRHPYTPTAEEIRDISEGKILPLEYRGTKEFNPVKDQYDNITHGQINRTMALDAVAKDIRRRSIRMSGYGHYRQTIIEHLRDQVRDEQPEKPAEWKKLTGQDHFHHSLAFLKAGLQLRNLIIALSNTEVRTNFGILTATVPMHNSPLIGSSKRRVENGLYFPY</sequence>
<protein>
    <recommendedName>
        <fullName evidence="1">Phage terminase large subunit GpA ATPase domain-containing protein</fullName>
    </recommendedName>
</protein>
<dbReference type="OrthoDB" id="5181253at2"/>